<dbReference type="RefSeq" id="WP_110131735.1">
    <property type="nucleotide sequence ID" value="NZ_QHJQ01000009.1"/>
</dbReference>
<dbReference type="AlphaFoldDB" id="A0A317ZGG4"/>
<protein>
    <recommendedName>
        <fullName evidence="2">UPF0235 protein DDZ13_12195</fullName>
    </recommendedName>
</protein>
<dbReference type="OrthoDB" id="9801972at2"/>
<dbReference type="HAMAP" id="MF_00634">
    <property type="entry name" value="UPF0235"/>
    <property type="match status" value="1"/>
</dbReference>
<gene>
    <name evidence="3" type="ORF">DDZ13_12195</name>
</gene>
<dbReference type="InterPro" id="IPR003746">
    <property type="entry name" value="DUF167"/>
</dbReference>
<dbReference type="Gene3D" id="3.30.1200.10">
    <property type="entry name" value="YggU-like"/>
    <property type="match status" value="1"/>
</dbReference>
<sequence length="90" mass="9509">MHCELSVKVVPGASQEGVAGWLGNALKVKVSALPEKGKANAAVCALLAARLGLPKGSVEVLRGHGSPRKQLRIEGLDERELQARLALKFD</sequence>
<dbReference type="GO" id="GO:0005737">
    <property type="term" value="C:cytoplasm"/>
    <property type="evidence" value="ECO:0007669"/>
    <property type="project" value="TreeGrafter"/>
</dbReference>
<accession>A0A317ZGG4</accession>
<proteinExistence type="inferred from homology"/>
<dbReference type="Pfam" id="PF02594">
    <property type="entry name" value="DUF167"/>
    <property type="match status" value="1"/>
</dbReference>
<evidence type="ECO:0000313" key="4">
    <source>
        <dbReference type="Proteomes" id="UP000247099"/>
    </source>
</evidence>
<dbReference type="SUPFAM" id="SSF69786">
    <property type="entry name" value="YggU-like"/>
    <property type="match status" value="1"/>
</dbReference>
<comment type="caution">
    <text evidence="3">The sequence shown here is derived from an EMBL/GenBank/DDBJ whole genome shotgun (WGS) entry which is preliminary data.</text>
</comment>
<evidence type="ECO:0000313" key="3">
    <source>
        <dbReference type="EMBL" id="PXA03447.1"/>
    </source>
</evidence>
<name>A0A317ZGG4_9BACT</name>
<keyword evidence="4" id="KW-1185">Reference proteome</keyword>
<evidence type="ECO:0000256" key="2">
    <source>
        <dbReference type="HAMAP-Rule" id="MF_00634"/>
    </source>
</evidence>
<dbReference type="SMART" id="SM01152">
    <property type="entry name" value="DUF167"/>
    <property type="match status" value="1"/>
</dbReference>
<dbReference type="InterPro" id="IPR036591">
    <property type="entry name" value="YggU-like_sf"/>
</dbReference>
<dbReference type="PANTHER" id="PTHR13420">
    <property type="entry name" value="UPF0235 PROTEIN C15ORF40"/>
    <property type="match status" value="1"/>
</dbReference>
<dbReference type="PANTHER" id="PTHR13420:SF7">
    <property type="entry name" value="UPF0235 PROTEIN C15ORF40"/>
    <property type="match status" value="1"/>
</dbReference>
<organism evidence="3 4">
    <name type="scientific">Coraliomargarita sinensis</name>
    <dbReference type="NCBI Taxonomy" id="2174842"/>
    <lineage>
        <taxon>Bacteria</taxon>
        <taxon>Pseudomonadati</taxon>
        <taxon>Verrucomicrobiota</taxon>
        <taxon>Opitutia</taxon>
        <taxon>Puniceicoccales</taxon>
        <taxon>Coraliomargaritaceae</taxon>
        <taxon>Coraliomargarita</taxon>
    </lineage>
</organism>
<reference evidence="3 4" key="1">
    <citation type="submission" date="2018-05" db="EMBL/GenBank/DDBJ databases">
        <title>Coraliomargarita sinensis sp. nov., isolated from a marine solar saltern.</title>
        <authorList>
            <person name="Zhou L.Y."/>
        </authorList>
    </citation>
    <scope>NUCLEOTIDE SEQUENCE [LARGE SCALE GENOMIC DNA]</scope>
    <source>
        <strain evidence="3 4">WN38</strain>
    </source>
</reference>
<dbReference type="InParanoid" id="A0A317ZGG4"/>
<dbReference type="NCBIfam" id="TIGR00251">
    <property type="entry name" value="DUF167 family protein"/>
    <property type="match status" value="1"/>
</dbReference>
<dbReference type="EMBL" id="QHJQ01000009">
    <property type="protein sequence ID" value="PXA03447.1"/>
    <property type="molecule type" value="Genomic_DNA"/>
</dbReference>
<dbReference type="Proteomes" id="UP000247099">
    <property type="component" value="Unassembled WGS sequence"/>
</dbReference>
<comment type="similarity">
    <text evidence="1 2">Belongs to the UPF0235 family.</text>
</comment>
<evidence type="ECO:0000256" key="1">
    <source>
        <dbReference type="ARBA" id="ARBA00010364"/>
    </source>
</evidence>